<comment type="subcellular location">
    <subcellularLocation>
        <location evidence="11">Plastid</location>
        <location evidence="11">Chloroplast</location>
    </subcellularLocation>
    <subcellularLocation>
        <location evidence="11">Plastid</location>
        <location evidence="11">Amyloplast</location>
    </subcellularLocation>
</comment>
<evidence type="ECO:0000259" key="14">
    <source>
        <dbReference type="Pfam" id="PF00534"/>
    </source>
</evidence>
<dbReference type="PANTHER" id="PTHR46083">
    <property type="match status" value="1"/>
</dbReference>
<dbReference type="GO" id="GO:0019252">
    <property type="term" value="P:starch biosynthetic process"/>
    <property type="evidence" value="ECO:0007669"/>
    <property type="project" value="UniProtKB-UniRule"/>
</dbReference>
<dbReference type="eggNOG" id="ENOG502QQTU">
    <property type="taxonomic scope" value="Eukaryota"/>
</dbReference>
<feature type="domain" description="Glycosyl transferase family 1" evidence="14">
    <location>
        <begin position="746"/>
        <end position="898"/>
    </location>
</feature>
<evidence type="ECO:0000256" key="3">
    <source>
        <dbReference type="ARBA" id="ARBA00010281"/>
    </source>
</evidence>
<protein>
    <recommendedName>
        <fullName evidence="11">Starch synthase, chloroplastic/amyloplastic</fullName>
        <ecNumber evidence="11">2.4.1.-</ecNumber>
    </recommendedName>
</protein>
<evidence type="ECO:0000313" key="17">
    <source>
        <dbReference type="Proteomes" id="UP000026962"/>
    </source>
</evidence>
<dbReference type="InterPro" id="IPR011835">
    <property type="entry name" value="GS/SS"/>
</dbReference>
<feature type="domain" description="Starch synthase catalytic" evidence="15">
    <location>
        <begin position="453"/>
        <end position="691"/>
    </location>
</feature>
<dbReference type="InterPro" id="IPR013534">
    <property type="entry name" value="Starch_synth_cat_dom"/>
</dbReference>
<keyword evidence="8 11" id="KW-0750">Starch biosynthesis</keyword>
<sequence>MAACGAAAAEYSALLSLPCGPSTRRRFAVSCHARPPGNLSAQQKKKRGKNIAPKQLSSNTKLLLTTEENGQLPSTSLRTSMQPPQKSTSSEDDTNGAIGQRDEKISAVGNEQQELLNRARLQAIEDVDKILTEKEAMQKKVNILEMKLSKALATKGNINTDILGDHLEIFTKEMLIESALSGGNPAHLCDSPLFTELTILKEENMLLKADAQFLKVKIVEFAEAEEFLFKLEKERLLLDATVRELESRFLVAQTDIWKVVPLQYDVWMEKVENMQHMLGCLRNHVEKYAALLDQHDDLHDKIDELETSLREGKTSEFSPYVVEVLQQKLKAAKSHHQAGHQETSTHIQVYQQLIEEFQENLGRLIEESGRLEHSANGVPSEFWSHILLMIDGWFLERKIPNTDAHMLREMAWKRDDRICEAYFSCRGAKESDVMETFLKLTLSGNSRCSSGLHIVHIAAEMAPVAKVGGLADVVAGLGKALQTKGHLVEIVLPKYDCMQLDQITNLKVLDVVIQSYFDGNLFSNNVWTGTVEGLPVYFIEPQHPSKFFWRAQYYGEHDDFKRYSYFSRAALELLYQSGKKIDIIHCHDWQTAFVAPLYWDIYATRGFSSARICFTCHNFEYQGTAPAPDLSYCGLDVEQLDRPDRMQDNAHGRINVAKGGIVYSNIVTTVSPTYALEVRSEGGRGLQDTLKMHSRKFVGILNGIDTGTWNPSTDRFLAVQYSATDLQGKAANKAFLRKQLGLYSEDASQPLVACITRLVPQKGLHLIRHAIYKTAELGGQFVLLGSSPVPHIQREFEGVADQFQKNNNIRLILKYDEALSHCIYAACDMFIIPSMFEPCGLTQMIAMRYGSVPIVRQTGGLSDSVFDFDDETIPVELRNGFTFARTDEQDLSSCLERAFSYYSRKPMVWKQLVQKDMQIDFSWDSPASQYENLYRSAVAQARGAAQT</sequence>
<dbReference type="GO" id="GO:0009501">
    <property type="term" value="C:amyloplast"/>
    <property type="evidence" value="ECO:0007669"/>
    <property type="project" value="UniProtKB-SubCell"/>
</dbReference>
<evidence type="ECO:0000256" key="7">
    <source>
        <dbReference type="ARBA" id="ARBA00022679"/>
    </source>
</evidence>
<evidence type="ECO:0000256" key="11">
    <source>
        <dbReference type="RuleBase" id="RU361232"/>
    </source>
</evidence>
<evidence type="ECO:0000256" key="12">
    <source>
        <dbReference type="SAM" id="Coils"/>
    </source>
</evidence>
<keyword evidence="6 11" id="KW-0328">Glycosyltransferase</keyword>
<dbReference type="EC" id="2.4.1.-" evidence="11"/>
<evidence type="ECO:0000256" key="4">
    <source>
        <dbReference type="ARBA" id="ARBA00022528"/>
    </source>
</evidence>
<reference evidence="16" key="1">
    <citation type="submission" date="2015-04" db="UniProtKB">
        <authorList>
            <consortium name="EnsemblPlants"/>
        </authorList>
    </citation>
    <scope>IDENTIFICATION</scope>
</reference>
<dbReference type="STRING" id="4537.A0A0E0JND1"/>
<evidence type="ECO:0000256" key="13">
    <source>
        <dbReference type="SAM" id="MobiDB-lite"/>
    </source>
</evidence>
<evidence type="ECO:0000256" key="9">
    <source>
        <dbReference type="ARBA" id="ARBA00022946"/>
    </source>
</evidence>
<dbReference type="GO" id="GO:0009011">
    <property type="term" value="F:alpha-1,4-glucan glucosyltransferase (ADP-glucose donor) activity"/>
    <property type="evidence" value="ECO:0007669"/>
    <property type="project" value="UniProtKB-EC"/>
</dbReference>
<dbReference type="CDD" id="cd03791">
    <property type="entry name" value="GT5_Glycogen_synthase_DULL1-like"/>
    <property type="match status" value="1"/>
</dbReference>
<proteinExistence type="inferred from homology"/>
<keyword evidence="10 11" id="KW-0035">Amyloplast</keyword>
<dbReference type="FunFam" id="3.40.50.2000:FF:000260">
    <property type="entry name" value="Starch synthase, chloroplastic/amyloplastic"/>
    <property type="match status" value="1"/>
</dbReference>
<accession>A0A0E0JND1</accession>
<evidence type="ECO:0000256" key="1">
    <source>
        <dbReference type="ARBA" id="ARBA00001478"/>
    </source>
</evidence>
<keyword evidence="9" id="KW-0809">Transit peptide</keyword>
<dbReference type="NCBIfam" id="TIGR02095">
    <property type="entry name" value="glgA"/>
    <property type="match status" value="1"/>
</dbReference>
<name>A0A0E0JND1_ORYPU</name>
<organism evidence="16">
    <name type="scientific">Oryza punctata</name>
    <name type="common">Red rice</name>
    <dbReference type="NCBI Taxonomy" id="4537"/>
    <lineage>
        <taxon>Eukaryota</taxon>
        <taxon>Viridiplantae</taxon>
        <taxon>Streptophyta</taxon>
        <taxon>Embryophyta</taxon>
        <taxon>Tracheophyta</taxon>
        <taxon>Spermatophyta</taxon>
        <taxon>Magnoliopsida</taxon>
        <taxon>Liliopsida</taxon>
        <taxon>Poales</taxon>
        <taxon>Poaceae</taxon>
        <taxon>BOP clade</taxon>
        <taxon>Oryzoideae</taxon>
        <taxon>Oryzeae</taxon>
        <taxon>Oryzinae</taxon>
        <taxon>Oryza</taxon>
    </lineage>
</organism>
<dbReference type="EnsemblPlants" id="OPUNC01G29020.1">
    <property type="protein sequence ID" value="OPUNC01G29020.1"/>
    <property type="gene ID" value="OPUNC01G29020"/>
</dbReference>
<dbReference type="GO" id="GO:0009507">
    <property type="term" value="C:chloroplast"/>
    <property type="evidence" value="ECO:0007669"/>
    <property type="project" value="UniProtKB-SubCell"/>
</dbReference>
<comment type="pathway">
    <text evidence="2 11">Glycan biosynthesis; starch biosynthesis.</text>
</comment>
<dbReference type="Pfam" id="PF08323">
    <property type="entry name" value="Glyco_transf_5"/>
    <property type="match status" value="1"/>
</dbReference>
<evidence type="ECO:0000256" key="5">
    <source>
        <dbReference type="ARBA" id="ARBA00022640"/>
    </source>
</evidence>
<comment type="catalytic activity">
    <reaction evidence="1">
        <text>[(1-&gt;4)-alpha-D-glucosyl](n) + ADP-alpha-D-glucose = [(1-&gt;4)-alpha-D-glucosyl](n+1) + ADP + H(+)</text>
        <dbReference type="Rhea" id="RHEA:18189"/>
        <dbReference type="Rhea" id="RHEA-COMP:9584"/>
        <dbReference type="Rhea" id="RHEA-COMP:9587"/>
        <dbReference type="ChEBI" id="CHEBI:15378"/>
        <dbReference type="ChEBI" id="CHEBI:15444"/>
        <dbReference type="ChEBI" id="CHEBI:57498"/>
        <dbReference type="ChEBI" id="CHEBI:456216"/>
        <dbReference type="EC" id="2.4.1.21"/>
    </reaction>
</comment>
<keyword evidence="12" id="KW-0175">Coiled coil</keyword>
<dbReference type="InterPro" id="IPR001296">
    <property type="entry name" value="Glyco_trans_1"/>
</dbReference>
<dbReference type="PANTHER" id="PTHR46083:SF2">
    <property type="entry name" value="STARCH SYNTHASE 4, CHLOROPLASTIC_AMYLOPLASTIC-RELATED"/>
    <property type="match status" value="1"/>
</dbReference>
<evidence type="ECO:0000256" key="8">
    <source>
        <dbReference type="ARBA" id="ARBA00022922"/>
    </source>
</evidence>
<keyword evidence="5" id="KW-0934">Plastid</keyword>
<evidence type="ECO:0000256" key="10">
    <source>
        <dbReference type="ARBA" id="ARBA00023234"/>
    </source>
</evidence>
<keyword evidence="17" id="KW-1185">Reference proteome</keyword>
<keyword evidence="4 11" id="KW-0150">Chloroplast</keyword>
<dbReference type="OMA" id="WSHILLM"/>
<dbReference type="Proteomes" id="UP000026962">
    <property type="component" value="Chromosome 1"/>
</dbReference>
<dbReference type="Pfam" id="PF00534">
    <property type="entry name" value="Glycos_transf_1"/>
    <property type="match status" value="1"/>
</dbReference>
<evidence type="ECO:0000259" key="15">
    <source>
        <dbReference type="Pfam" id="PF08323"/>
    </source>
</evidence>
<dbReference type="HOGENOM" id="CLU_007243_0_0_1"/>
<dbReference type="SUPFAM" id="SSF53756">
    <property type="entry name" value="UDP-Glycosyltransferase/glycogen phosphorylase"/>
    <property type="match status" value="1"/>
</dbReference>
<dbReference type="Gene3D" id="3.40.50.2000">
    <property type="entry name" value="Glycogen Phosphorylase B"/>
    <property type="match status" value="2"/>
</dbReference>
<dbReference type="AlphaFoldDB" id="A0A0E0JND1"/>
<feature type="region of interest" description="Disordered" evidence="13">
    <location>
        <begin position="64"/>
        <end position="97"/>
    </location>
</feature>
<feature type="compositionally biased region" description="Polar residues" evidence="13">
    <location>
        <begin position="64"/>
        <end position="88"/>
    </location>
</feature>
<evidence type="ECO:0000256" key="2">
    <source>
        <dbReference type="ARBA" id="ARBA00004727"/>
    </source>
</evidence>
<dbReference type="Gramene" id="OPUNC01G29020.1">
    <property type="protein sequence ID" value="OPUNC01G29020.1"/>
    <property type="gene ID" value="OPUNC01G29020"/>
</dbReference>
<feature type="coiled-coil region" evidence="12">
    <location>
        <begin position="347"/>
        <end position="374"/>
    </location>
</feature>
<dbReference type="HAMAP" id="MF_00484">
    <property type="entry name" value="Glycogen_synth"/>
    <property type="match status" value="1"/>
</dbReference>
<evidence type="ECO:0000313" key="16">
    <source>
        <dbReference type="EnsemblPlants" id="OPUNC01G29020.1"/>
    </source>
</evidence>
<reference evidence="16" key="2">
    <citation type="submission" date="2018-05" db="EMBL/GenBank/DDBJ databases">
        <title>OpunRS2 (Oryza punctata Reference Sequence Version 2).</title>
        <authorList>
            <person name="Zhang J."/>
            <person name="Kudrna D."/>
            <person name="Lee S."/>
            <person name="Talag J."/>
            <person name="Welchert J."/>
            <person name="Wing R.A."/>
        </authorList>
    </citation>
    <scope>NUCLEOTIDE SEQUENCE [LARGE SCALE GENOMIC DNA]</scope>
</reference>
<keyword evidence="7" id="KW-0808">Transferase</keyword>
<dbReference type="NCBIfam" id="NF001905">
    <property type="entry name" value="PRK00654.2-4"/>
    <property type="match status" value="1"/>
</dbReference>
<dbReference type="GO" id="GO:0004373">
    <property type="term" value="F:alpha-1,4-glucan glucosyltransferase (UDP-glucose donor) activity"/>
    <property type="evidence" value="ECO:0007669"/>
    <property type="project" value="InterPro"/>
</dbReference>
<comment type="similarity">
    <text evidence="3 11">Belongs to the glycosyltransferase 1 family. Bacterial/plant glycogen synthase subfamily.</text>
</comment>
<evidence type="ECO:0000256" key="6">
    <source>
        <dbReference type="ARBA" id="ARBA00022676"/>
    </source>
</evidence>
<feature type="coiled-coil region" evidence="12">
    <location>
        <begin position="127"/>
        <end position="154"/>
    </location>
</feature>
<dbReference type="UniPathway" id="UPA00152"/>